<dbReference type="Proteomes" id="UP000032024">
    <property type="component" value="Chromosome"/>
</dbReference>
<evidence type="ECO:0000313" key="1">
    <source>
        <dbReference type="EMBL" id="AJO22920.1"/>
    </source>
</evidence>
<evidence type="ECO:0000313" key="2">
    <source>
        <dbReference type="Proteomes" id="UP000032024"/>
    </source>
</evidence>
<reference evidence="2" key="1">
    <citation type="submission" date="2015-01" db="EMBL/GenBank/DDBJ databases">
        <title>Comparative genome analysis of Bacillus coagulans HM-08, Clostridium butyricum HM-68, Bacillus subtilis HM-66 and Bacillus paralicheniformis BL-09.</title>
        <authorList>
            <person name="Zhang H."/>
        </authorList>
    </citation>
    <scope>NUCLEOTIDE SEQUENCE [LARGE SCALE GENOMIC DNA]</scope>
    <source>
        <strain evidence="2">HM-08</strain>
    </source>
</reference>
<dbReference type="AlphaFoldDB" id="A0AAN0WBK9"/>
<gene>
    <name evidence="1" type="ORF">SB48_HM08orf03361</name>
</gene>
<keyword evidence="2" id="KW-1185">Reference proteome</keyword>
<accession>A0AAN0WBK9</accession>
<organism evidence="1 2">
    <name type="scientific">Heyndrickxia coagulans</name>
    <name type="common">Weizmannia coagulans</name>
    <dbReference type="NCBI Taxonomy" id="1398"/>
    <lineage>
        <taxon>Bacteria</taxon>
        <taxon>Bacillati</taxon>
        <taxon>Bacillota</taxon>
        <taxon>Bacilli</taxon>
        <taxon>Bacillales</taxon>
        <taxon>Bacillaceae</taxon>
        <taxon>Heyndrickxia</taxon>
    </lineage>
</organism>
<protein>
    <submittedName>
        <fullName evidence="1">Uncharacterized protein</fullName>
    </submittedName>
</protein>
<dbReference type="EMBL" id="CP010525">
    <property type="protein sequence ID" value="AJO22920.1"/>
    <property type="molecule type" value="Genomic_DNA"/>
</dbReference>
<name>A0AAN0WBK9_HEYCO</name>
<sequence>MPACRHLFPIFAAAFFQADGFGSHERFSSEKITALVEKKIKKKIKKKIINSS</sequence>
<proteinExistence type="predicted"/>